<evidence type="ECO:0000313" key="2">
    <source>
        <dbReference type="Proteomes" id="UP001062846"/>
    </source>
</evidence>
<dbReference type="EMBL" id="CM046399">
    <property type="protein sequence ID" value="KAI8526832.1"/>
    <property type="molecule type" value="Genomic_DNA"/>
</dbReference>
<dbReference type="Proteomes" id="UP001062846">
    <property type="component" value="Chromosome 12"/>
</dbReference>
<protein>
    <submittedName>
        <fullName evidence="1">Uncharacterized protein</fullName>
    </submittedName>
</protein>
<organism evidence="1 2">
    <name type="scientific">Rhododendron molle</name>
    <name type="common">Chinese azalea</name>
    <name type="synonym">Azalea mollis</name>
    <dbReference type="NCBI Taxonomy" id="49168"/>
    <lineage>
        <taxon>Eukaryota</taxon>
        <taxon>Viridiplantae</taxon>
        <taxon>Streptophyta</taxon>
        <taxon>Embryophyta</taxon>
        <taxon>Tracheophyta</taxon>
        <taxon>Spermatophyta</taxon>
        <taxon>Magnoliopsida</taxon>
        <taxon>eudicotyledons</taxon>
        <taxon>Gunneridae</taxon>
        <taxon>Pentapetalae</taxon>
        <taxon>asterids</taxon>
        <taxon>Ericales</taxon>
        <taxon>Ericaceae</taxon>
        <taxon>Ericoideae</taxon>
        <taxon>Rhodoreae</taxon>
        <taxon>Rhododendron</taxon>
    </lineage>
</organism>
<reference evidence="1" key="1">
    <citation type="submission" date="2022-02" db="EMBL/GenBank/DDBJ databases">
        <title>Plant Genome Project.</title>
        <authorList>
            <person name="Zhang R.-G."/>
        </authorList>
    </citation>
    <scope>NUCLEOTIDE SEQUENCE</scope>
    <source>
        <strain evidence="1">AT1</strain>
    </source>
</reference>
<name>A0ACC0LEP2_RHOML</name>
<sequence length="76" mass="8935">MVPCTISSFQTCFGLSKSVWVIFKCKITENTPSNPNKKLKFPLDTEKFFLLLYCNCLYSCVEIWFFPVNFPFFRSV</sequence>
<gene>
    <name evidence="1" type="ORF">RHMOL_Rhmol12G0027500</name>
</gene>
<evidence type="ECO:0000313" key="1">
    <source>
        <dbReference type="EMBL" id="KAI8526832.1"/>
    </source>
</evidence>
<keyword evidence="2" id="KW-1185">Reference proteome</keyword>
<accession>A0ACC0LEP2</accession>
<proteinExistence type="predicted"/>
<comment type="caution">
    <text evidence="1">The sequence shown here is derived from an EMBL/GenBank/DDBJ whole genome shotgun (WGS) entry which is preliminary data.</text>
</comment>